<dbReference type="InterPro" id="IPR029149">
    <property type="entry name" value="Creatin/AminoP/Spt16_N"/>
</dbReference>
<dbReference type="PANTHER" id="PTHR46112:SF2">
    <property type="entry name" value="XAA-PRO AMINOPEPTIDASE P-RELATED"/>
    <property type="match status" value="1"/>
</dbReference>
<dbReference type="CDD" id="cd01066">
    <property type="entry name" value="APP_MetAP"/>
    <property type="match status" value="1"/>
</dbReference>
<evidence type="ECO:0000313" key="3">
    <source>
        <dbReference type="EMBL" id="SVA09904.1"/>
    </source>
</evidence>
<dbReference type="AlphaFoldDB" id="A0A381T2I3"/>
<sequence length="400" mass="41980">MAPAAGTDSHGIDVGRLRAERLQRLRDTMAAQGIAALVLTHAPNVGYATGHRVPAADGSVANFRRPVAVVRADEDRPHLVGGEPDGLDVVAHPGSTPDHDEGARALASVLDEVLGDLSPGQVAVDGWTGPMLRSGKPPLTGCADARPILGAATICKTADELACISAAQRINEVAMLDVGAELAPGTHRSDLAATFLRRTRELGIAVSMIDPIFQPMPRAIADGPRTTTGDVAFPTGLGDPTYREGDLVWVDSGITVNGYASDFGRTWICGRGPSEAEQELFDRWRAVIDASLDALRPGATSGDLCRAATAANGGERPWLPHFYLAHGIGIESAEMPLIGTDLGEAFDDAFVLAPGMVVVLEPVIWVDGVGGYRAEEVVAVTDDGWRALGGGHPYDPFVVR</sequence>
<dbReference type="InterPro" id="IPR000587">
    <property type="entry name" value="Creatinase_N"/>
</dbReference>
<proteinExistence type="predicted"/>
<gene>
    <name evidence="3" type="ORF">METZ01_LOCUS62758</name>
</gene>
<evidence type="ECO:0000259" key="1">
    <source>
        <dbReference type="Pfam" id="PF00557"/>
    </source>
</evidence>
<accession>A0A381T2I3</accession>
<dbReference type="Gene3D" id="3.90.230.10">
    <property type="entry name" value="Creatinase/methionine aminopeptidase superfamily"/>
    <property type="match status" value="1"/>
</dbReference>
<feature type="domain" description="Peptidase M24" evidence="1">
    <location>
        <begin position="163"/>
        <end position="382"/>
    </location>
</feature>
<dbReference type="Gene3D" id="3.40.350.10">
    <property type="entry name" value="Creatinase/prolidase N-terminal domain"/>
    <property type="match status" value="1"/>
</dbReference>
<dbReference type="Pfam" id="PF01321">
    <property type="entry name" value="Creatinase_N"/>
    <property type="match status" value="1"/>
</dbReference>
<dbReference type="Pfam" id="PF00557">
    <property type="entry name" value="Peptidase_M24"/>
    <property type="match status" value="1"/>
</dbReference>
<dbReference type="SUPFAM" id="SSF55920">
    <property type="entry name" value="Creatinase/aminopeptidase"/>
    <property type="match status" value="1"/>
</dbReference>
<dbReference type="InterPro" id="IPR000994">
    <property type="entry name" value="Pept_M24"/>
</dbReference>
<dbReference type="SUPFAM" id="SSF53092">
    <property type="entry name" value="Creatinase/prolidase N-terminal domain"/>
    <property type="match status" value="1"/>
</dbReference>
<evidence type="ECO:0008006" key="4">
    <source>
        <dbReference type="Google" id="ProtNLM"/>
    </source>
</evidence>
<reference evidence="3" key="1">
    <citation type="submission" date="2018-05" db="EMBL/GenBank/DDBJ databases">
        <authorList>
            <person name="Lanie J.A."/>
            <person name="Ng W.-L."/>
            <person name="Kazmierczak K.M."/>
            <person name="Andrzejewski T.M."/>
            <person name="Davidsen T.M."/>
            <person name="Wayne K.J."/>
            <person name="Tettelin H."/>
            <person name="Glass J.I."/>
            <person name="Rusch D."/>
            <person name="Podicherti R."/>
            <person name="Tsui H.-C.T."/>
            <person name="Winkler M.E."/>
        </authorList>
    </citation>
    <scope>NUCLEOTIDE SEQUENCE</scope>
</reference>
<dbReference type="InterPro" id="IPR050659">
    <property type="entry name" value="Peptidase_M24B"/>
</dbReference>
<dbReference type="InterPro" id="IPR036005">
    <property type="entry name" value="Creatinase/aminopeptidase-like"/>
</dbReference>
<evidence type="ECO:0000259" key="2">
    <source>
        <dbReference type="Pfam" id="PF01321"/>
    </source>
</evidence>
<feature type="domain" description="Creatinase N-terminal" evidence="2">
    <location>
        <begin position="21"/>
        <end position="75"/>
    </location>
</feature>
<dbReference type="PANTHER" id="PTHR46112">
    <property type="entry name" value="AMINOPEPTIDASE"/>
    <property type="match status" value="1"/>
</dbReference>
<dbReference type="EMBL" id="UINC01003866">
    <property type="protein sequence ID" value="SVA09904.1"/>
    <property type="molecule type" value="Genomic_DNA"/>
</dbReference>
<organism evidence="3">
    <name type="scientific">marine metagenome</name>
    <dbReference type="NCBI Taxonomy" id="408172"/>
    <lineage>
        <taxon>unclassified sequences</taxon>
        <taxon>metagenomes</taxon>
        <taxon>ecological metagenomes</taxon>
    </lineage>
</organism>
<protein>
    <recommendedName>
        <fullName evidence="4">Peptidase M24 domain-containing protein</fullName>
    </recommendedName>
</protein>
<name>A0A381T2I3_9ZZZZ</name>